<feature type="region of interest" description="Disordered" evidence="1">
    <location>
        <begin position="216"/>
        <end position="479"/>
    </location>
</feature>
<dbReference type="GO" id="GO:0005524">
    <property type="term" value="F:ATP binding"/>
    <property type="evidence" value="ECO:0007669"/>
    <property type="project" value="InterPro"/>
</dbReference>
<dbReference type="GO" id="GO:0000722">
    <property type="term" value="P:telomere maintenance via recombination"/>
    <property type="evidence" value="ECO:0007669"/>
    <property type="project" value="TreeGrafter"/>
</dbReference>
<evidence type="ECO:0000256" key="1">
    <source>
        <dbReference type="SAM" id="MobiDB-lite"/>
    </source>
</evidence>
<organism evidence="3 4">
    <name type="scientific">Coccomyxa viridis</name>
    <dbReference type="NCBI Taxonomy" id="1274662"/>
    <lineage>
        <taxon>Eukaryota</taxon>
        <taxon>Viridiplantae</taxon>
        <taxon>Chlorophyta</taxon>
        <taxon>core chlorophytes</taxon>
        <taxon>Trebouxiophyceae</taxon>
        <taxon>Trebouxiophyceae incertae sedis</taxon>
        <taxon>Coccomyxaceae</taxon>
        <taxon>Coccomyxa</taxon>
    </lineage>
</organism>
<dbReference type="GO" id="GO:0071140">
    <property type="term" value="P:resolution of mitotic recombination intermediates"/>
    <property type="evidence" value="ECO:0007669"/>
    <property type="project" value="TreeGrafter"/>
</dbReference>
<feature type="compositionally biased region" description="Low complexity" evidence="1">
    <location>
        <begin position="366"/>
        <end position="388"/>
    </location>
</feature>
<dbReference type="InterPro" id="IPR020588">
    <property type="entry name" value="RecA_ATP-bd"/>
</dbReference>
<accession>A0AAV1HUW7</accession>
<proteinExistence type="predicted"/>
<comment type="caution">
    <text evidence="3">The sequence shown here is derived from an EMBL/GenBank/DDBJ whole genome shotgun (WGS) entry which is preliminary data.</text>
</comment>
<dbReference type="GO" id="GO:0033065">
    <property type="term" value="C:Rad51C-XRCC3 complex"/>
    <property type="evidence" value="ECO:0007669"/>
    <property type="project" value="TreeGrafter"/>
</dbReference>
<name>A0AAV1HUW7_9CHLO</name>
<feature type="compositionally biased region" description="Polar residues" evidence="1">
    <location>
        <begin position="291"/>
        <end position="309"/>
    </location>
</feature>
<dbReference type="Gene3D" id="3.40.50.300">
    <property type="entry name" value="P-loop containing nucleotide triphosphate hydrolases"/>
    <property type="match status" value="1"/>
</dbReference>
<dbReference type="GO" id="GO:0000400">
    <property type="term" value="F:four-way junction DNA binding"/>
    <property type="evidence" value="ECO:0007669"/>
    <property type="project" value="TreeGrafter"/>
</dbReference>
<dbReference type="Proteomes" id="UP001314263">
    <property type="component" value="Unassembled WGS sequence"/>
</dbReference>
<dbReference type="SUPFAM" id="SSF52540">
    <property type="entry name" value="P-loop containing nucleoside triphosphate hydrolases"/>
    <property type="match status" value="1"/>
</dbReference>
<dbReference type="PANTHER" id="PTHR46487:SF1">
    <property type="entry name" value="DNA REPAIR PROTEIN XRCC3"/>
    <property type="match status" value="1"/>
</dbReference>
<feature type="compositionally biased region" description="Polar residues" evidence="1">
    <location>
        <begin position="323"/>
        <end position="336"/>
    </location>
</feature>
<protein>
    <recommendedName>
        <fullName evidence="2">RecA family profile 1 domain-containing protein</fullName>
    </recommendedName>
</protein>
<gene>
    <name evidence="3" type="ORF">CVIRNUC_000463</name>
</gene>
<evidence type="ECO:0000313" key="4">
    <source>
        <dbReference type="Proteomes" id="UP001314263"/>
    </source>
</evidence>
<dbReference type="PROSITE" id="PS50162">
    <property type="entry name" value="RECA_2"/>
    <property type="match status" value="1"/>
</dbReference>
<feature type="compositionally biased region" description="Polar residues" evidence="1">
    <location>
        <begin position="252"/>
        <end position="273"/>
    </location>
</feature>
<feature type="compositionally biased region" description="Low complexity" evidence="1">
    <location>
        <begin position="218"/>
        <end position="237"/>
    </location>
</feature>
<dbReference type="InterPro" id="IPR013632">
    <property type="entry name" value="Rad51_C"/>
</dbReference>
<feature type="compositionally biased region" description="Polar residues" evidence="1">
    <location>
        <begin position="455"/>
        <end position="469"/>
    </location>
</feature>
<evidence type="ECO:0000259" key="2">
    <source>
        <dbReference type="PROSITE" id="PS50162"/>
    </source>
</evidence>
<sequence length="556" mass="59689">MYLIVHRYCGTGEAFDNIYVERDIATWEDLDERLRRMEHFIQNPPGPPLRLVIVDSIAHLFSDSVNFQSGGYAERTAQLFRVAGLLKQYADKYKIAIVVTNQVRDVMSEGRSSVSAPHTAGLQLMSSGREIMPALGPSWASCVDVRIFLSRPGIKDAPAPPPSSANLMPGQQQLGLQSLRRCMQLVFSPHLPQRYAYYTVSQQGIVGVPEHYSGQDVAPPAAARAPGAAGRPPQARPIVQQQQPPAQHASKGPQQQSASQRDVAQPRQQQVPSMQGTTGAATGGMQGHQHVLQQQSAQWPHGGAQQQEVQAVPPSHPGRPTPESAQSAQVWAQSNVGVRHNHPGSSGEGTAQPPHTMLQSKQAAPSAAGSSWSQHAAQQQQPDQYLSSRAQPPPVASRMGQDASQQQLQAGPGQGAPLFGVSYNTPSRPGLQLAGQPVASPQNGDPTSWRRIVYGNQSNPVAGHTTPSQAVAGPQEAGRTGATASIAEAVQKDFSAAQSSSAHHQPEPSAIQVADTKSTCIQGEQAAQAQRLSLRERMHQMQQQTGDQRHKFARTK</sequence>
<dbReference type="Pfam" id="PF08423">
    <property type="entry name" value="Rad51"/>
    <property type="match status" value="1"/>
</dbReference>
<feature type="compositionally biased region" description="Low complexity" evidence="1">
    <location>
        <begin position="405"/>
        <end position="418"/>
    </location>
</feature>
<dbReference type="AlphaFoldDB" id="A0AAV1HUW7"/>
<reference evidence="3 4" key="1">
    <citation type="submission" date="2023-10" db="EMBL/GenBank/DDBJ databases">
        <authorList>
            <person name="Maclean D."/>
            <person name="Macfadyen A."/>
        </authorList>
    </citation>
    <scope>NUCLEOTIDE SEQUENCE [LARGE SCALE GENOMIC DNA]</scope>
</reference>
<dbReference type="PANTHER" id="PTHR46487">
    <property type="entry name" value="DNA REPAIR PROTEIN XRCC3"/>
    <property type="match status" value="1"/>
</dbReference>
<dbReference type="GO" id="GO:0090656">
    <property type="term" value="P:t-circle formation"/>
    <property type="evidence" value="ECO:0007669"/>
    <property type="project" value="TreeGrafter"/>
</dbReference>
<feature type="domain" description="RecA family profile 1" evidence="2">
    <location>
        <begin position="1"/>
        <end position="103"/>
    </location>
</feature>
<dbReference type="GO" id="GO:0140664">
    <property type="term" value="F:ATP-dependent DNA damage sensor activity"/>
    <property type="evidence" value="ECO:0007669"/>
    <property type="project" value="InterPro"/>
</dbReference>
<dbReference type="EMBL" id="CAUYUE010000001">
    <property type="protein sequence ID" value="CAK0734657.1"/>
    <property type="molecule type" value="Genomic_DNA"/>
</dbReference>
<dbReference type="GO" id="GO:0005657">
    <property type="term" value="C:replication fork"/>
    <property type="evidence" value="ECO:0007669"/>
    <property type="project" value="TreeGrafter"/>
</dbReference>
<keyword evidence="4" id="KW-1185">Reference proteome</keyword>
<evidence type="ECO:0000313" key="3">
    <source>
        <dbReference type="EMBL" id="CAK0734657.1"/>
    </source>
</evidence>
<feature type="region of interest" description="Disordered" evidence="1">
    <location>
        <begin position="536"/>
        <end position="556"/>
    </location>
</feature>
<dbReference type="GO" id="GO:0045003">
    <property type="term" value="P:double-strand break repair via synthesis-dependent strand annealing"/>
    <property type="evidence" value="ECO:0007669"/>
    <property type="project" value="TreeGrafter"/>
</dbReference>
<dbReference type="InterPro" id="IPR027417">
    <property type="entry name" value="P-loop_NTPase"/>
</dbReference>